<keyword evidence="9" id="KW-1185">Reference proteome</keyword>
<evidence type="ECO:0000256" key="2">
    <source>
        <dbReference type="ARBA" id="ARBA00007375"/>
    </source>
</evidence>
<comment type="subcellular location">
    <subcellularLocation>
        <location evidence="1">Membrane</location>
        <topology evidence="1">Multi-pass membrane protein</topology>
    </subcellularLocation>
</comment>
<feature type="transmembrane region" description="Helical" evidence="7">
    <location>
        <begin position="54"/>
        <end position="72"/>
    </location>
</feature>
<evidence type="ECO:0000256" key="4">
    <source>
        <dbReference type="ARBA" id="ARBA00022989"/>
    </source>
</evidence>
<feature type="transmembrane region" description="Helical" evidence="7">
    <location>
        <begin position="182"/>
        <end position="203"/>
    </location>
</feature>
<evidence type="ECO:0000313" key="8">
    <source>
        <dbReference type="EMBL" id="MFD1216974.1"/>
    </source>
</evidence>
<dbReference type="Proteomes" id="UP001597264">
    <property type="component" value="Unassembled WGS sequence"/>
</dbReference>
<evidence type="ECO:0000256" key="7">
    <source>
        <dbReference type="SAM" id="Phobius"/>
    </source>
</evidence>
<evidence type="ECO:0000256" key="3">
    <source>
        <dbReference type="ARBA" id="ARBA00022692"/>
    </source>
</evidence>
<feature type="transmembrane region" description="Helical" evidence="7">
    <location>
        <begin position="79"/>
        <end position="96"/>
    </location>
</feature>
<keyword evidence="4 7" id="KW-1133">Transmembrane helix</keyword>
<feature type="transmembrane region" description="Helical" evidence="7">
    <location>
        <begin position="102"/>
        <end position="121"/>
    </location>
</feature>
<organism evidence="8 9">
    <name type="scientific">Microbulbifer celer</name>
    <dbReference type="NCBI Taxonomy" id="435905"/>
    <lineage>
        <taxon>Bacteria</taxon>
        <taxon>Pseudomonadati</taxon>
        <taxon>Pseudomonadota</taxon>
        <taxon>Gammaproteobacteria</taxon>
        <taxon>Cellvibrionales</taxon>
        <taxon>Microbulbiferaceae</taxon>
        <taxon>Microbulbifer</taxon>
    </lineage>
</organism>
<keyword evidence="5 7" id="KW-0472">Membrane</keyword>
<dbReference type="EMBL" id="JBHTLR010000008">
    <property type="protein sequence ID" value="MFD1216974.1"/>
    <property type="molecule type" value="Genomic_DNA"/>
</dbReference>
<evidence type="ECO:0000256" key="6">
    <source>
        <dbReference type="SAM" id="MobiDB-lite"/>
    </source>
</evidence>
<feature type="transmembrane region" description="Helical" evidence="7">
    <location>
        <begin position="29"/>
        <end position="48"/>
    </location>
</feature>
<comment type="similarity">
    <text evidence="2">Belongs to the TMEM86 family.</text>
</comment>
<accession>A0ABW3U8V7</accession>
<reference evidence="9" key="1">
    <citation type="journal article" date="2019" name="Int. J. Syst. Evol. Microbiol.">
        <title>The Global Catalogue of Microorganisms (GCM) 10K type strain sequencing project: providing services to taxonomists for standard genome sequencing and annotation.</title>
        <authorList>
            <consortium name="The Broad Institute Genomics Platform"/>
            <consortium name="The Broad Institute Genome Sequencing Center for Infectious Disease"/>
            <person name="Wu L."/>
            <person name="Ma J."/>
        </authorList>
    </citation>
    <scope>NUCLEOTIDE SEQUENCE [LARGE SCALE GENOMIC DNA]</scope>
    <source>
        <strain evidence="9">CCUG 54356</strain>
    </source>
</reference>
<feature type="region of interest" description="Disordered" evidence="6">
    <location>
        <begin position="1"/>
        <end position="21"/>
    </location>
</feature>
<feature type="compositionally biased region" description="Polar residues" evidence="6">
    <location>
        <begin position="1"/>
        <end position="15"/>
    </location>
</feature>
<evidence type="ECO:0000256" key="1">
    <source>
        <dbReference type="ARBA" id="ARBA00004141"/>
    </source>
</evidence>
<feature type="transmembrane region" description="Helical" evidence="7">
    <location>
        <begin position="128"/>
        <end position="149"/>
    </location>
</feature>
<dbReference type="InterPro" id="IPR012506">
    <property type="entry name" value="TMEM86B-like"/>
</dbReference>
<protein>
    <submittedName>
        <fullName evidence="8">Lysoplasmalogenase</fullName>
    </submittedName>
</protein>
<comment type="caution">
    <text evidence="8">The sequence shown here is derived from an EMBL/GenBank/DDBJ whole genome shotgun (WGS) entry which is preliminary data.</text>
</comment>
<feature type="transmembrane region" description="Helical" evidence="7">
    <location>
        <begin position="209"/>
        <end position="229"/>
    </location>
</feature>
<dbReference type="RefSeq" id="WP_230437149.1">
    <property type="nucleotide sequence ID" value="NZ_CP087715.1"/>
</dbReference>
<sequence length="238" mass="24462">MTATSTDSEMTTNHPASPPAKGFAPPRTITILFLLGCGVYMALNAAGIDGLWMAALKIVPIATLFALAARHLTGATRTLCLVALAFSALGDVLLAVPFADHFTFGLGAFLLAQLTYTLTFARNARFSLCLAGRAFSILVAAGLLAAQILPAAGDLMLPVALYIAAISAMALSAAAHKGASSLLFAGALAFMASDALIAINRFLGPVPLAGTWIMLTYYGAQALLVTGLIRAHLAARGA</sequence>
<name>A0ABW3U8V7_9GAMM</name>
<proteinExistence type="inferred from homology"/>
<dbReference type="Pfam" id="PF07947">
    <property type="entry name" value="YhhN"/>
    <property type="match status" value="1"/>
</dbReference>
<evidence type="ECO:0000313" key="9">
    <source>
        <dbReference type="Proteomes" id="UP001597264"/>
    </source>
</evidence>
<feature type="transmembrane region" description="Helical" evidence="7">
    <location>
        <begin position="155"/>
        <end position="175"/>
    </location>
</feature>
<evidence type="ECO:0000256" key="5">
    <source>
        <dbReference type="ARBA" id="ARBA00023136"/>
    </source>
</evidence>
<gene>
    <name evidence="8" type="ORF">ACFQ2X_10200</name>
</gene>
<keyword evidence="3 7" id="KW-0812">Transmembrane</keyword>
<dbReference type="PANTHER" id="PTHR31885">
    <property type="entry name" value="GH04784P"/>
    <property type="match status" value="1"/>
</dbReference>
<dbReference type="PANTHER" id="PTHR31885:SF6">
    <property type="entry name" value="GH04784P"/>
    <property type="match status" value="1"/>
</dbReference>